<evidence type="ECO:0000313" key="5">
    <source>
        <dbReference type="Proteomes" id="UP000006377"/>
    </source>
</evidence>
<dbReference type="InterPro" id="IPR050902">
    <property type="entry name" value="ABC_Transporter_SBP"/>
</dbReference>
<evidence type="ECO:0000313" key="4">
    <source>
        <dbReference type="EMBL" id="ABS62132.1"/>
    </source>
</evidence>
<sequence length="302" mass="32493">MKQIPIAILAFLACLAAGAVHAAPQRVVSINLCSDILAAELAAPGTLKSVFRLGRDPHDSAVAHLLQHVPPNDGRIEDILPFAPDLVLAHRYTSPFTLDLLRRLGVPVVTVKDARTFADIRDNIETVAAALGREAEGAALVARFDAEMEAARRAGPARPTAILYQDLGGAVVPNSILGHILAHTGFDNVIREENEIGLVYPGLEDVIALRPDLMAIGIYRPGQPSQASALLQHPALKLYRERYAHEVDLPARDWNCSTRFVTAIAARLATAHDEMLTSNETKSSTLPLREGQTAAGRLGRGN</sequence>
<dbReference type="KEGG" id="pla:Plav_0509"/>
<dbReference type="SUPFAM" id="SSF53807">
    <property type="entry name" value="Helical backbone' metal receptor"/>
    <property type="match status" value="1"/>
</dbReference>
<proteinExistence type="predicted"/>
<dbReference type="RefSeq" id="WP_011995423.1">
    <property type="nucleotide sequence ID" value="NC_009719.1"/>
</dbReference>
<feature type="region of interest" description="Disordered" evidence="1">
    <location>
        <begin position="276"/>
        <end position="302"/>
    </location>
</feature>
<evidence type="ECO:0000256" key="2">
    <source>
        <dbReference type="SAM" id="SignalP"/>
    </source>
</evidence>
<feature type="signal peptide" evidence="2">
    <location>
        <begin position="1"/>
        <end position="22"/>
    </location>
</feature>
<gene>
    <name evidence="4" type="ordered locus">Plav_0509</name>
</gene>
<name>A7HQE9_PARL1</name>
<keyword evidence="5" id="KW-1185">Reference proteome</keyword>
<feature type="domain" description="Fe/B12 periplasmic-binding" evidence="3">
    <location>
        <begin position="26"/>
        <end position="280"/>
    </location>
</feature>
<dbReference type="STRING" id="402881.Plav_0509"/>
<evidence type="ECO:0000256" key="1">
    <source>
        <dbReference type="SAM" id="MobiDB-lite"/>
    </source>
</evidence>
<organism evidence="4 5">
    <name type="scientific">Parvibaculum lavamentivorans (strain DS-1 / DSM 13023 / NCIMB 13966)</name>
    <dbReference type="NCBI Taxonomy" id="402881"/>
    <lineage>
        <taxon>Bacteria</taxon>
        <taxon>Pseudomonadati</taxon>
        <taxon>Pseudomonadota</taxon>
        <taxon>Alphaproteobacteria</taxon>
        <taxon>Hyphomicrobiales</taxon>
        <taxon>Parvibaculaceae</taxon>
        <taxon>Parvibaculum</taxon>
    </lineage>
</organism>
<dbReference type="PANTHER" id="PTHR30535">
    <property type="entry name" value="VITAMIN B12-BINDING PROTEIN"/>
    <property type="match status" value="1"/>
</dbReference>
<keyword evidence="2" id="KW-0732">Signal</keyword>
<dbReference type="PANTHER" id="PTHR30535:SF34">
    <property type="entry name" value="MOLYBDATE-BINDING PROTEIN MOLA"/>
    <property type="match status" value="1"/>
</dbReference>
<dbReference type="eggNOG" id="COG0614">
    <property type="taxonomic scope" value="Bacteria"/>
</dbReference>
<dbReference type="Gene3D" id="3.40.50.1980">
    <property type="entry name" value="Nitrogenase molybdenum iron protein domain"/>
    <property type="match status" value="1"/>
</dbReference>
<dbReference type="EMBL" id="CP000774">
    <property type="protein sequence ID" value="ABS62132.1"/>
    <property type="molecule type" value="Genomic_DNA"/>
</dbReference>
<feature type="chain" id="PRO_5002710464" evidence="2">
    <location>
        <begin position="23"/>
        <end position="302"/>
    </location>
</feature>
<dbReference type="GO" id="GO:0071281">
    <property type="term" value="P:cellular response to iron ion"/>
    <property type="evidence" value="ECO:0007669"/>
    <property type="project" value="TreeGrafter"/>
</dbReference>
<accession>A7HQE9</accession>
<feature type="compositionally biased region" description="Polar residues" evidence="1">
    <location>
        <begin position="276"/>
        <end position="286"/>
    </location>
</feature>
<dbReference type="PROSITE" id="PS50983">
    <property type="entry name" value="FE_B12_PBP"/>
    <property type="match status" value="1"/>
</dbReference>
<dbReference type="Proteomes" id="UP000006377">
    <property type="component" value="Chromosome"/>
</dbReference>
<evidence type="ECO:0000259" key="3">
    <source>
        <dbReference type="PROSITE" id="PS50983"/>
    </source>
</evidence>
<dbReference type="Pfam" id="PF01497">
    <property type="entry name" value="Peripla_BP_2"/>
    <property type="match status" value="1"/>
</dbReference>
<protein>
    <submittedName>
        <fullName evidence="4">Periplasmic binding protein</fullName>
    </submittedName>
</protein>
<reference evidence="4 5" key="1">
    <citation type="journal article" date="2011" name="Stand. Genomic Sci.">
        <title>Complete genome sequence of Parvibaculum lavamentivorans type strain (DS-1(T)).</title>
        <authorList>
            <person name="Schleheck D."/>
            <person name="Weiss M."/>
            <person name="Pitluck S."/>
            <person name="Bruce D."/>
            <person name="Land M.L."/>
            <person name="Han S."/>
            <person name="Saunders E."/>
            <person name="Tapia R."/>
            <person name="Detter C."/>
            <person name="Brettin T."/>
            <person name="Han J."/>
            <person name="Woyke T."/>
            <person name="Goodwin L."/>
            <person name="Pennacchio L."/>
            <person name="Nolan M."/>
            <person name="Cook A.M."/>
            <person name="Kjelleberg S."/>
            <person name="Thomas T."/>
        </authorList>
    </citation>
    <scope>NUCLEOTIDE SEQUENCE [LARGE SCALE GENOMIC DNA]</scope>
    <source>
        <strain evidence="5">DS-1 / DSM 13023 / NCIMB 13966</strain>
    </source>
</reference>
<dbReference type="InterPro" id="IPR002491">
    <property type="entry name" value="ABC_transptr_periplasmic_BD"/>
</dbReference>
<dbReference type="HOGENOM" id="CLU_038034_8_0_5"/>
<dbReference type="OrthoDB" id="1632039at2"/>
<dbReference type="AlphaFoldDB" id="A7HQE9"/>